<evidence type="ECO:0000256" key="1">
    <source>
        <dbReference type="SAM" id="SignalP"/>
    </source>
</evidence>
<dbReference type="InterPro" id="IPR008928">
    <property type="entry name" value="6-hairpin_glycosidase_sf"/>
</dbReference>
<reference evidence="3" key="1">
    <citation type="journal article" date="2019" name="Int. J. Syst. Evol. Microbiol.">
        <title>The Global Catalogue of Microorganisms (GCM) 10K type strain sequencing project: providing services to taxonomists for standard genome sequencing and annotation.</title>
        <authorList>
            <consortium name="The Broad Institute Genomics Platform"/>
            <consortium name="The Broad Institute Genome Sequencing Center for Infectious Disease"/>
            <person name="Wu L."/>
            <person name="Ma J."/>
        </authorList>
    </citation>
    <scope>NUCLEOTIDE SEQUENCE [LARGE SCALE GENOMIC DNA]</scope>
    <source>
        <strain evidence="3">CGMCC 4.7241</strain>
    </source>
</reference>
<name>A0ABV7Y830_9ACTN</name>
<keyword evidence="3" id="KW-1185">Reference proteome</keyword>
<organism evidence="2 3">
    <name type="scientific">Tenggerimyces flavus</name>
    <dbReference type="NCBI Taxonomy" id="1708749"/>
    <lineage>
        <taxon>Bacteria</taxon>
        <taxon>Bacillati</taxon>
        <taxon>Actinomycetota</taxon>
        <taxon>Actinomycetes</taxon>
        <taxon>Propionibacteriales</taxon>
        <taxon>Nocardioidaceae</taxon>
        <taxon>Tenggerimyces</taxon>
    </lineage>
</organism>
<dbReference type="GO" id="GO:0016787">
    <property type="term" value="F:hydrolase activity"/>
    <property type="evidence" value="ECO:0007669"/>
    <property type="project" value="UniProtKB-KW"/>
</dbReference>
<dbReference type="Proteomes" id="UP001595699">
    <property type="component" value="Unassembled WGS sequence"/>
</dbReference>
<evidence type="ECO:0000313" key="3">
    <source>
        <dbReference type="Proteomes" id="UP001595699"/>
    </source>
</evidence>
<dbReference type="Gene3D" id="1.50.10.20">
    <property type="match status" value="1"/>
</dbReference>
<gene>
    <name evidence="2" type="ORF">ACFOUW_08220</name>
</gene>
<protein>
    <submittedName>
        <fullName evidence="2">Glycoside hydrolase family 76 protein</fullName>
    </submittedName>
</protein>
<proteinExistence type="predicted"/>
<dbReference type="SUPFAM" id="SSF48208">
    <property type="entry name" value="Six-hairpin glycosidases"/>
    <property type="match status" value="1"/>
</dbReference>
<keyword evidence="2" id="KW-0378">Hydrolase</keyword>
<dbReference type="Pfam" id="PF03663">
    <property type="entry name" value="Glyco_hydro_76"/>
    <property type="match status" value="1"/>
</dbReference>
<dbReference type="PANTHER" id="PTHR47791">
    <property type="entry name" value="MEIOTICALLY UP-REGULATED GENE 191 PROTEIN"/>
    <property type="match status" value="1"/>
</dbReference>
<dbReference type="InterPro" id="IPR005198">
    <property type="entry name" value="Glyco_hydro_76"/>
</dbReference>
<keyword evidence="1" id="KW-0732">Signal</keyword>
<feature type="chain" id="PRO_5046477277" evidence="1">
    <location>
        <begin position="24"/>
        <end position="486"/>
    </location>
</feature>
<dbReference type="PANTHER" id="PTHR47791:SF3">
    <property type="entry name" value="MEIOTICALLY UP-REGULATED GENE 191 PROTEIN"/>
    <property type="match status" value="1"/>
</dbReference>
<feature type="signal peptide" evidence="1">
    <location>
        <begin position="1"/>
        <end position="23"/>
    </location>
</feature>
<evidence type="ECO:0000313" key="2">
    <source>
        <dbReference type="EMBL" id="MFC3760821.1"/>
    </source>
</evidence>
<sequence>MLRRVLFAGVVTGALVITPYASAMASSDQQATAAQPLADVCNLHCDRRDPAVAQGDRVAAQATVFSRQLVLHVSDADNMAWASIDNGDPGDEVWLDRSWDGGRTWSDGSKLGATTIPTGRRGWRTLMYNVDDPSGRQVGALRACGKAGNRADIACTTWHRSTINASNRLDAGATALMMDYNVSNGLWRTTGWWNSANALTALLDYSKQTGSTTYRYAIANTFDKNRGNNFTNEYMDDTGWWGLAWVRAYDLTGEQRYLDMAKIDADYMWSHKDSHCGGGVWWRDDHNYKNAVTNELFIKLAASLHNRLPGDTVYLSRANEIWSWFKASGMINSSQLVNDGLDNSTCRNNGQETWTYNQGIILGALAELHRATGDNALLTQARTIADATVASTRLSPGGVLREPCEAGDCGGDGPSFKGVFARNLGELNRYVSGNPYGTYLDRQADSMFANNRTSLNQYGLRWAGPFDKTDGARQHSALDALTAADG</sequence>
<dbReference type="EMBL" id="JBHRZH010000006">
    <property type="protein sequence ID" value="MFC3760821.1"/>
    <property type="molecule type" value="Genomic_DNA"/>
</dbReference>
<comment type="caution">
    <text evidence="2">The sequence shown here is derived from an EMBL/GenBank/DDBJ whole genome shotgun (WGS) entry which is preliminary data.</text>
</comment>
<dbReference type="RefSeq" id="WP_385926509.1">
    <property type="nucleotide sequence ID" value="NZ_JBHRZH010000006.1"/>
</dbReference>
<dbReference type="InterPro" id="IPR053169">
    <property type="entry name" value="MUG_Protein"/>
</dbReference>
<accession>A0ABV7Y830</accession>